<feature type="repeat" description="ANK" evidence="1">
    <location>
        <begin position="31"/>
        <end position="59"/>
    </location>
</feature>
<feature type="region of interest" description="Disordered" evidence="2">
    <location>
        <begin position="1"/>
        <end position="38"/>
    </location>
</feature>
<organism evidence="3">
    <name type="scientific">Hemiselmis andersenii</name>
    <name type="common">Cryptophyte alga</name>
    <dbReference type="NCBI Taxonomy" id="464988"/>
    <lineage>
        <taxon>Eukaryota</taxon>
        <taxon>Cryptophyceae</taxon>
        <taxon>Cryptomonadales</taxon>
        <taxon>Hemiselmidaceae</taxon>
        <taxon>Hemiselmis</taxon>
    </lineage>
</organism>
<feature type="region of interest" description="Disordered" evidence="2">
    <location>
        <begin position="93"/>
        <end position="113"/>
    </location>
</feature>
<sequence>MEDVGKMTNNEAMRKLRKHGFKGGLEKRDKFGDTPLTGAARSGREEMALLLVQAGANVNRPLPDIRSIAKSASHLLAVYKKLFEKLLLSGKVPSTMSESSPLVVAASDGKGGS</sequence>
<dbReference type="Gene3D" id="1.25.40.20">
    <property type="entry name" value="Ankyrin repeat-containing domain"/>
    <property type="match status" value="1"/>
</dbReference>
<protein>
    <submittedName>
        <fullName evidence="3">Uncharacterized protein</fullName>
    </submittedName>
</protein>
<reference evidence="3" key="1">
    <citation type="submission" date="2021-01" db="EMBL/GenBank/DDBJ databases">
        <authorList>
            <person name="Corre E."/>
            <person name="Pelletier E."/>
            <person name="Niang G."/>
            <person name="Scheremetjew M."/>
            <person name="Finn R."/>
            <person name="Kale V."/>
            <person name="Holt S."/>
            <person name="Cochrane G."/>
            <person name="Meng A."/>
            <person name="Brown T."/>
            <person name="Cohen L."/>
        </authorList>
    </citation>
    <scope>NUCLEOTIDE SEQUENCE</scope>
    <source>
        <strain evidence="3">CCMP644</strain>
    </source>
</reference>
<proteinExistence type="predicted"/>
<dbReference type="PROSITE" id="PS50088">
    <property type="entry name" value="ANK_REPEAT"/>
    <property type="match status" value="1"/>
</dbReference>
<gene>
    <name evidence="3" type="ORF">HAND00432_LOCUS16453</name>
</gene>
<dbReference type="Pfam" id="PF00023">
    <property type="entry name" value="Ank"/>
    <property type="match status" value="1"/>
</dbReference>
<dbReference type="SUPFAM" id="SSF48403">
    <property type="entry name" value="Ankyrin repeat"/>
    <property type="match status" value="1"/>
</dbReference>
<dbReference type="SMART" id="SM00248">
    <property type="entry name" value="ANK"/>
    <property type="match status" value="1"/>
</dbReference>
<evidence type="ECO:0000256" key="1">
    <source>
        <dbReference type="PROSITE-ProRule" id="PRU00023"/>
    </source>
</evidence>
<evidence type="ECO:0000313" key="3">
    <source>
        <dbReference type="EMBL" id="CAD8963839.1"/>
    </source>
</evidence>
<keyword evidence="1" id="KW-0040">ANK repeat</keyword>
<name>A0A6U4X7P5_HEMAN</name>
<accession>A0A6U4X7P5</accession>
<evidence type="ECO:0000256" key="2">
    <source>
        <dbReference type="SAM" id="MobiDB-lite"/>
    </source>
</evidence>
<dbReference type="InterPro" id="IPR036770">
    <property type="entry name" value="Ankyrin_rpt-contain_sf"/>
</dbReference>
<dbReference type="AlphaFoldDB" id="A0A6U4X7P5"/>
<dbReference type="EMBL" id="HBFX01027177">
    <property type="protein sequence ID" value="CAD8963839.1"/>
    <property type="molecule type" value="Transcribed_RNA"/>
</dbReference>
<dbReference type="InterPro" id="IPR002110">
    <property type="entry name" value="Ankyrin_rpt"/>
</dbReference>
<dbReference type="PROSITE" id="PS50297">
    <property type="entry name" value="ANK_REP_REGION"/>
    <property type="match status" value="1"/>
</dbReference>